<name>A0A2P2IKE4_RHIMU</name>
<dbReference type="EMBL" id="GGEC01001221">
    <property type="protein sequence ID" value="MBW81704.1"/>
    <property type="molecule type" value="Transcribed_RNA"/>
</dbReference>
<accession>A0A2P2IKE4</accession>
<evidence type="ECO:0000313" key="1">
    <source>
        <dbReference type="EMBL" id="MBW81704.1"/>
    </source>
</evidence>
<sequence length="66" mass="7536">MGFSSVILITKIVICTAKHVSRSFVYAMILSIESIFQHHTCTYIHDIEIRPFLFEGSSVSNILDFK</sequence>
<protein>
    <submittedName>
        <fullName evidence="1">Uncharacterized protein</fullName>
    </submittedName>
</protein>
<reference evidence="1" key="1">
    <citation type="submission" date="2018-02" db="EMBL/GenBank/DDBJ databases">
        <title>Rhizophora mucronata_Transcriptome.</title>
        <authorList>
            <person name="Meera S.P."/>
            <person name="Sreeshan A."/>
            <person name="Augustine A."/>
        </authorList>
    </citation>
    <scope>NUCLEOTIDE SEQUENCE</scope>
    <source>
        <tissue evidence="1">Leaf</tissue>
    </source>
</reference>
<proteinExistence type="predicted"/>
<organism evidence="1">
    <name type="scientific">Rhizophora mucronata</name>
    <name type="common">Asiatic mangrove</name>
    <dbReference type="NCBI Taxonomy" id="61149"/>
    <lineage>
        <taxon>Eukaryota</taxon>
        <taxon>Viridiplantae</taxon>
        <taxon>Streptophyta</taxon>
        <taxon>Embryophyta</taxon>
        <taxon>Tracheophyta</taxon>
        <taxon>Spermatophyta</taxon>
        <taxon>Magnoliopsida</taxon>
        <taxon>eudicotyledons</taxon>
        <taxon>Gunneridae</taxon>
        <taxon>Pentapetalae</taxon>
        <taxon>rosids</taxon>
        <taxon>fabids</taxon>
        <taxon>Malpighiales</taxon>
        <taxon>Rhizophoraceae</taxon>
        <taxon>Rhizophora</taxon>
    </lineage>
</organism>
<dbReference type="AlphaFoldDB" id="A0A2P2IKE4"/>